<dbReference type="EMBL" id="KZ824330">
    <property type="protein sequence ID" value="RAL07516.1"/>
    <property type="molecule type" value="Genomic_DNA"/>
</dbReference>
<dbReference type="InterPro" id="IPR030456">
    <property type="entry name" value="TF_fork_head_CS_2"/>
</dbReference>
<feature type="compositionally biased region" description="Basic residues" evidence="7">
    <location>
        <begin position="71"/>
        <end position="80"/>
    </location>
</feature>
<dbReference type="InterPro" id="IPR036390">
    <property type="entry name" value="WH_DNA-bd_sf"/>
</dbReference>
<protein>
    <recommendedName>
        <fullName evidence="8">Fork-head domain-containing protein</fullName>
    </recommendedName>
</protein>
<evidence type="ECO:0000256" key="7">
    <source>
        <dbReference type="SAM" id="MobiDB-lite"/>
    </source>
</evidence>
<dbReference type="InterPro" id="IPR036388">
    <property type="entry name" value="WH-like_DNA-bd_sf"/>
</dbReference>
<dbReference type="SMART" id="SM00339">
    <property type="entry name" value="FH"/>
    <property type="match status" value="1"/>
</dbReference>
<proteinExistence type="predicted"/>
<name>A0A395HIQ6_ASPHC</name>
<keyword evidence="4" id="KW-0804">Transcription</keyword>
<dbReference type="InterPro" id="IPR001766">
    <property type="entry name" value="Fork_head_dom"/>
</dbReference>
<sequence>MDRFFPPLILHPDSAPFGRASSQNELARQTVTPPSSVTDGARLAPSHHGYPCPAIGNWTSSHSGSSETTMSHHHHQHNHQSWKPPLYRHSSSPSDASPEEEVPSLFPTRNVESSEWPSSLAASSCSDSKQVKLEPGHVHESKGSLLWSRALGAQQPPCSLESGTYSVPSQIAAPYPTRPDTFKTACPTPRLPPPSLAFASSSRRSFLSGKLQTSPDDTGEEANSDAPYSYLIEKALLEAPGKRLTLQDIYAWFEKCTAKGRDRSSKGWQNSVRHNLSMNAGFEAVREEEPGKKPQNYWRLTEEAVKFGVQSTTRYRKQASCKKTLTADPPAPQRQRSGAKGGKATKIKAKLRGRPLGPEELRKDNCQREIPQRPLQKAFYSHDFRSTTTTTPAATTVISSFHVSAPVTRLSTESFDLGNVVGCADPPPCAPIFYGMAGSGPDCLALDSSFLGWGGLPSFSAGLMTGPGISADLHLGLLEGGAIR</sequence>
<gene>
    <name evidence="9" type="ORF">BO97DRAFT_356286</name>
</gene>
<dbReference type="GeneID" id="37196454"/>
<feature type="compositionally biased region" description="Low complexity" evidence="7">
    <location>
        <begin position="60"/>
        <end position="69"/>
    </location>
</feature>
<evidence type="ECO:0000256" key="1">
    <source>
        <dbReference type="ARBA" id="ARBA00004123"/>
    </source>
</evidence>
<dbReference type="VEuPathDB" id="FungiDB:BO97DRAFT_356286"/>
<dbReference type="Gene3D" id="1.10.10.10">
    <property type="entry name" value="Winged helix-like DNA-binding domain superfamily/Winged helix DNA-binding domain"/>
    <property type="match status" value="1"/>
</dbReference>
<dbReference type="GO" id="GO:0000981">
    <property type="term" value="F:DNA-binding transcription factor activity, RNA polymerase II-specific"/>
    <property type="evidence" value="ECO:0007669"/>
    <property type="project" value="TreeGrafter"/>
</dbReference>
<evidence type="ECO:0000313" key="9">
    <source>
        <dbReference type="EMBL" id="RAL07516.1"/>
    </source>
</evidence>
<dbReference type="PROSITE" id="PS00658">
    <property type="entry name" value="FORK_HEAD_2"/>
    <property type="match status" value="1"/>
</dbReference>
<evidence type="ECO:0000259" key="8">
    <source>
        <dbReference type="PROSITE" id="PS50039"/>
    </source>
</evidence>
<keyword evidence="3 6" id="KW-0238">DNA-binding</keyword>
<dbReference type="OrthoDB" id="5954824at2759"/>
<dbReference type="RefSeq" id="XP_025546670.1">
    <property type="nucleotide sequence ID" value="XM_025692165.1"/>
</dbReference>
<reference evidence="9 10" key="1">
    <citation type="submission" date="2018-02" db="EMBL/GenBank/DDBJ databases">
        <title>The genomes of Aspergillus section Nigri reveals drivers in fungal speciation.</title>
        <authorList>
            <consortium name="DOE Joint Genome Institute"/>
            <person name="Vesth T.C."/>
            <person name="Nybo J."/>
            <person name="Theobald S."/>
            <person name="Brandl J."/>
            <person name="Frisvad J.C."/>
            <person name="Nielsen K.F."/>
            <person name="Lyhne E.K."/>
            <person name="Kogle M.E."/>
            <person name="Kuo A."/>
            <person name="Riley R."/>
            <person name="Clum A."/>
            <person name="Nolan M."/>
            <person name="Lipzen A."/>
            <person name="Salamov A."/>
            <person name="Henrissat B."/>
            <person name="Wiebenga A."/>
            <person name="De vries R.P."/>
            <person name="Grigoriev I.V."/>
            <person name="Mortensen U.H."/>
            <person name="Andersen M.R."/>
            <person name="Baker S.E."/>
        </authorList>
    </citation>
    <scope>NUCLEOTIDE SEQUENCE [LARGE SCALE GENOMIC DNA]</scope>
    <source>
        <strain evidence="9 10">CBS 101889</strain>
    </source>
</reference>
<dbReference type="Proteomes" id="UP000248961">
    <property type="component" value="Unassembled WGS sequence"/>
</dbReference>
<feature type="region of interest" description="Disordered" evidence="7">
    <location>
        <begin position="60"/>
        <end position="111"/>
    </location>
</feature>
<dbReference type="GO" id="GO:0000978">
    <property type="term" value="F:RNA polymerase II cis-regulatory region sequence-specific DNA binding"/>
    <property type="evidence" value="ECO:0007669"/>
    <property type="project" value="TreeGrafter"/>
</dbReference>
<feature type="compositionally biased region" description="Polar residues" evidence="7">
    <location>
        <begin position="20"/>
        <end position="38"/>
    </location>
</feature>
<dbReference type="PROSITE" id="PS50039">
    <property type="entry name" value="FORK_HEAD_3"/>
    <property type="match status" value="1"/>
</dbReference>
<dbReference type="GO" id="GO:0005634">
    <property type="term" value="C:nucleus"/>
    <property type="evidence" value="ECO:0007669"/>
    <property type="project" value="UniProtKB-SubCell"/>
</dbReference>
<keyword evidence="10" id="KW-1185">Reference proteome</keyword>
<evidence type="ECO:0000256" key="2">
    <source>
        <dbReference type="ARBA" id="ARBA00023015"/>
    </source>
</evidence>
<keyword evidence="5 6" id="KW-0539">Nucleus</keyword>
<feature type="region of interest" description="Disordered" evidence="7">
    <location>
        <begin position="319"/>
        <end position="346"/>
    </location>
</feature>
<dbReference type="STRING" id="1450537.A0A395HIQ6"/>
<evidence type="ECO:0000256" key="4">
    <source>
        <dbReference type="ARBA" id="ARBA00023163"/>
    </source>
</evidence>
<evidence type="ECO:0000256" key="5">
    <source>
        <dbReference type="ARBA" id="ARBA00023242"/>
    </source>
</evidence>
<organism evidence="9 10">
    <name type="scientific">Aspergillus homomorphus (strain CBS 101889)</name>
    <dbReference type="NCBI Taxonomy" id="1450537"/>
    <lineage>
        <taxon>Eukaryota</taxon>
        <taxon>Fungi</taxon>
        <taxon>Dikarya</taxon>
        <taxon>Ascomycota</taxon>
        <taxon>Pezizomycotina</taxon>
        <taxon>Eurotiomycetes</taxon>
        <taxon>Eurotiomycetidae</taxon>
        <taxon>Eurotiales</taxon>
        <taxon>Aspergillaceae</taxon>
        <taxon>Aspergillus</taxon>
        <taxon>Aspergillus subgen. Circumdati</taxon>
    </lineage>
</organism>
<dbReference type="Pfam" id="PF00250">
    <property type="entry name" value="Forkhead"/>
    <property type="match status" value="1"/>
</dbReference>
<dbReference type="AlphaFoldDB" id="A0A395HIQ6"/>
<comment type="subcellular location">
    <subcellularLocation>
        <location evidence="1 6">Nucleus</location>
    </subcellularLocation>
</comment>
<evidence type="ECO:0000256" key="6">
    <source>
        <dbReference type="PROSITE-ProRule" id="PRU00089"/>
    </source>
</evidence>
<dbReference type="SUPFAM" id="SSF46785">
    <property type="entry name" value="Winged helix' DNA-binding domain"/>
    <property type="match status" value="1"/>
</dbReference>
<evidence type="ECO:0000313" key="10">
    <source>
        <dbReference type="Proteomes" id="UP000248961"/>
    </source>
</evidence>
<dbReference type="PANTHER" id="PTHR45881:SF5">
    <property type="entry name" value="FORK-HEAD DOMAIN-CONTAINING PROTEIN"/>
    <property type="match status" value="1"/>
</dbReference>
<feature type="DNA-binding region" description="Fork-head" evidence="6">
    <location>
        <begin position="223"/>
        <end position="319"/>
    </location>
</feature>
<accession>A0A395HIQ6</accession>
<dbReference type="PANTHER" id="PTHR45881">
    <property type="entry name" value="CHECKPOINT SUPPRESSOR 1-LIKE, ISOFORM A-RELATED"/>
    <property type="match status" value="1"/>
</dbReference>
<feature type="domain" description="Fork-head" evidence="8">
    <location>
        <begin position="223"/>
        <end position="319"/>
    </location>
</feature>
<feature type="region of interest" description="Disordered" evidence="7">
    <location>
        <begin position="1"/>
        <end position="48"/>
    </location>
</feature>
<keyword evidence="2" id="KW-0805">Transcription regulation</keyword>
<evidence type="ECO:0000256" key="3">
    <source>
        <dbReference type="ARBA" id="ARBA00023125"/>
    </source>
</evidence>